<dbReference type="GO" id="GO:0004553">
    <property type="term" value="F:hydrolase activity, hydrolyzing O-glycosyl compounds"/>
    <property type="evidence" value="ECO:0007669"/>
    <property type="project" value="InterPro"/>
</dbReference>
<evidence type="ECO:0000256" key="5">
    <source>
        <dbReference type="PIRSR" id="PIRSR606710-1"/>
    </source>
</evidence>
<dbReference type="EMBL" id="PTJC01000005">
    <property type="protein sequence ID" value="PPK88638.1"/>
    <property type="molecule type" value="Genomic_DNA"/>
</dbReference>
<sequence length="373" mass="41255">MVASLRLPILSSAMLFVFRRFPSFVWILIACTGCLACDPSGGDEPTTPEPQPEPDANFFNPVYQVGPDPWVFQEGDTYYVTYTTGRNITLIETEKMSGLRTADARARTVWSPPASGMNSSQIWAPEIHRIDGTWYVYYAASDGNNDNHRMWVLANEDADPMSDNWEDRGELELPDDKWAIDGSPVAIDGQWYFAWSGWEGDTNVAQDIYITRMTSPTEVTGERVRVLQPEADWERNGTDPRVVEGPQFIAHDNSLFMFYSAGGCWTDGYSLGALQLAIGDDPLAADSWTRLEQNPLFVSNAAARAYGPGHNSFFTSPDGTENWILYHANAQPGQGCGDERSMRMQLFTWSADGLPVLGEPAALGQALPVPAGE</sequence>
<dbReference type="Gene3D" id="2.115.10.20">
    <property type="entry name" value="Glycosyl hydrolase domain, family 43"/>
    <property type="match status" value="1"/>
</dbReference>
<comment type="caution">
    <text evidence="8">The sequence shown here is derived from an EMBL/GenBank/DDBJ whole genome shotgun (WGS) entry which is preliminary data.</text>
</comment>
<evidence type="ECO:0000256" key="6">
    <source>
        <dbReference type="PIRSR" id="PIRSR606710-2"/>
    </source>
</evidence>
<evidence type="ECO:0000313" key="9">
    <source>
        <dbReference type="Proteomes" id="UP000237662"/>
    </source>
</evidence>
<evidence type="ECO:0000256" key="1">
    <source>
        <dbReference type="ARBA" id="ARBA00009865"/>
    </source>
</evidence>
<keyword evidence="3 7" id="KW-0378">Hydrolase</keyword>
<dbReference type="OrthoDB" id="177947at2"/>
<organism evidence="8 9">
    <name type="scientific">Neolewinella xylanilytica</name>
    <dbReference type="NCBI Taxonomy" id="1514080"/>
    <lineage>
        <taxon>Bacteria</taxon>
        <taxon>Pseudomonadati</taxon>
        <taxon>Bacteroidota</taxon>
        <taxon>Saprospiria</taxon>
        <taxon>Saprospirales</taxon>
        <taxon>Lewinellaceae</taxon>
        <taxon>Neolewinella</taxon>
    </lineage>
</organism>
<dbReference type="Pfam" id="PF04616">
    <property type="entry name" value="Glyco_hydro_43"/>
    <property type="match status" value="1"/>
</dbReference>
<dbReference type="PROSITE" id="PS51257">
    <property type="entry name" value="PROKAR_LIPOPROTEIN"/>
    <property type="match status" value="1"/>
</dbReference>
<reference evidence="8 9" key="1">
    <citation type="submission" date="2018-02" db="EMBL/GenBank/DDBJ databases">
        <title>Genomic Encyclopedia of Archaeal and Bacterial Type Strains, Phase II (KMG-II): from individual species to whole genera.</title>
        <authorList>
            <person name="Goeker M."/>
        </authorList>
    </citation>
    <scope>NUCLEOTIDE SEQUENCE [LARGE SCALE GENOMIC DNA]</scope>
    <source>
        <strain evidence="8 9">DSM 29526</strain>
    </source>
</reference>
<dbReference type="InterPro" id="IPR006710">
    <property type="entry name" value="Glyco_hydro_43"/>
</dbReference>
<name>A0A2S6IAW7_9BACT</name>
<dbReference type="GO" id="GO:0005975">
    <property type="term" value="P:carbohydrate metabolic process"/>
    <property type="evidence" value="ECO:0007669"/>
    <property type="project" value="InterPro"/>
</dbReference>
<dbReference type="InterPro" id="IPR023296">
    <property type="entry name" value="Glyco_hydro_beta-prop_sf"/>
</dbReference>
<keyword evidence="9" id="KW-1185">Reference proteome</keyword>
<evidence type="ECO:0000256" key="2">
    <source>
        <dbReference type="ARBA" id="ARBA00022729"/>
    </source>
</evidence>
<keyword evidence="4 7" id="KW-0326">Glycosidase</keyword>
<dbReference type="Proteomes" id="UP000237662">
    <property type="component" value="Unassembled WGS sequence"/>
</dbReference>
<feature type="site" description="Important for catalytic activity, responsible for pKa modulation of the active site Glu and correct orientation of both the proton donor and substrate" evidence="6">
    <location>
        <position position="181"/>
    </location>
</feature>
<dbReference type="AlphaFoldDB" id="A0A2S6IAW7"/>
<comment type="similarity">
    <text evidence="1 7">Belongs to the glycosyl hydrolase 43 family.</text>
</comment>
<accession>A0A2S6IAW7</accession>
<evidence type="ECO:0000313" key="8">
    <source>
        <dbReference type="EMBL" id="PPK88638.1"/>
    </source>
</evidence>
<dbReference type="PANTHER" id="PTHR43817">
    <property type="entry name" value="GLYCOSYL HYDROLASE"/>
    <property type="match status" value="1"/>
</dbReference>
<dbReference type="PANTHER" id="PTHR43817:SF1">
    <property type="entry name" value="HYDROLASE, FAMILY 43, PUTATIVE (AFU_ORTHOLOGUE AFUA_3G01660)-RELATED"/>
    <property type="match status" value="1"/>
</dbReference>
<evidence type="ECO:0000256" key="7">
    <source>
        <dbReference type="RuleBase" id="RU361187"/>
    </source>
</evidence>
<protein>
    <submittedName>
        <fullName evidence="8">GH43 family beta-xylosidase</fullName>
    </submittedName>
</protein>
<dbReference type="InterPro" id="IPR016828">
    <property type="entry name" value="Alpha-L-arabinofuranosidase"/>
</dbReference>
<feature type="active site" description="Proton donor" evidence="5">
    <location>
        <position position="244"/>
    </location>
</feature>
<evidence type="ECO:0000256" key="3">
    <source>
        <dbReference type="ARBA" id="ARBA00022801"/>
    </source>
</evidence>
<proteinExistence type="inferred from homology"/>
<dbReference type="PIRSF" id="PIRSF025414">
    <property type="entry name" value="Alpha-L-arabinofuranosidase"/>
    <property type="match status" value="1"/>
</dbReference>
<keyword evidence="2" id="KW-0732">Signal</keyword>
<dbReference type="CDD" id="cd18820">
    <property type="entry name" value="GH43_LbAraf43-like"/>
    <property type="match status" value="1"/>
</dbReference>
<dbReference type="SUPFAM" id="SSF75005">
    <property type="entry name" value="Arabinanase/levansucrase/invertase"/>
    <property type="match status" value="1"/>
</dbReference>
<gene>
    <name evidence="8" type="ORF">CLV84_1607</name>
</gene>
<feature type="active site" description="Proton acceptor" evidence="5">
    <location>
        <position position="68"/>
    </location>
</feature>
<evidence type="ECO:0000256" key="4">
    <source>
        <dbReference type="ARBA" id="ARBA00023295"/>
    </source>
</evidence>